<name>A0A9Y2AIR4_9FIRM</name>
<reference evidence="1" key="1">
    <citation type="submission" date="2023-03" db="EMBL/GenBank/DDBJ databases">
        <title>Selenobaculum gbiensis gen. nov. sp. nov., a new bacterium isolated from the gut microbiota of IBD patient.</title>
        <authorList>
            <person name="Yeo S."/>
            <person name="Park H."/>
            <person name="Huh C.S."/>
        </authorList>
    </citation>
    <scope>NUCLEOTIDE SEQUENCE</scope>
    <source>
        <strain evidence="1">ICN-92133</strain>
    </source>
</reference>
<dbReference type="RefSeq" id="WP_309320449.1">
    <property type="nucleotide sequence ID" value="NZ_CP120678.1"/>
</dbReference>
<protein>
    <submittedName>
        <fullName evidence="1">Uncharacterized protein</fullName>
    </submittedName>
</protein>
<gene>
    <name evidence="1" type="ORF">P3F81_12110</name>
</gene>
<dbReference type="EMBL" id="CP120678">
    <property type="protein sequence ID" value="WIW70612.1"/>
    <property type="molecule type" value="Genomic_DNA"/>
</dbReference>
<keyword evidence="2" id="KW-1185">Reference proteome</keyword>
<evidence type="ECO:0000313" key="1">
    <source>
        <dbReference type="EMBL" id="WIW70612.1"/>
    </source>
</evidence>
<sequence>MILDCIEFLKGILRDIGLKKIYDKESDVTAFKGSEYALILTAEKETVDYDGNKVAYSDDFVNGIRTYHIRRYKTALTLTVRLIGKDDVRVVGLKDRFLALLSSSFTNEENYRIAVEAVDLRYIQDKSLLTSGMGYEVDIRFSGGVFVTRQVRLLTGIDTETSILKKGDG</sequence>
<dbReference type="KEGG" id="sgbi:P3F81_12110"/>
<organism evidence="1 2">
    <name type="scientific">Selenobaculum gibii</name>
    <dbReference type="NCBI Taxonomy" id="3054208"/>
    <lineage>
        <taxon>Bacteria</taxon>
        <taxon>Bacillati</taxon>
        <taxon>Bacillota</taxon>
        <taxon>Negativicutes</taxon>
        <taxon>Selenomonadales</taxon>
        <taxon>Selenomonadaceae</taxon>
        <taxon>Selenobaculum</taxon>
    </lineage>
</organism>
<proteinExistence type="predicted"/>
<accession>A0A9Y2AIR4</accession>
<dbReference type="Proteomes" id="UP001243623">
    <property type="component" value="Chromosome"/>
</dbReference>
<evidence type="ECO:0000313" key="2">
    <source>
        <dbReference type="Proteomes" id="UP001243623"/>
    </source>
</evidence>
<dbReference type="AlphaFoldDB" id="A0A9Y2AIR4"/>